<dbReference type="InterPro" id="IPR013785">
    <property type="entry name" value="Aldolase_TIM"/>
</dbReference>
<dbReference type="EMBL" id="FOXD01000013">
    <property type="protein sequence ID" value="SFP95193.1"/>
    <property type="molecule type" value="Genomic_DNA"/>
</dbReference>
<name>A0A1I5UIS5_9BACI</name>
<keyword evidence="1" id="KW-0805">Transcription regulation</keyword>
<dbReference type="GO" id="GO:0001072">
    <property type="term" value="F:transcription antitermination factor activity, RNA binding"/>
    <property type="evidence" value="ECO:0007669"/>
    <property type="project" value="TreeGrafter"/>
</dbReference>
<dbReference type="GO" id="GO:0003723">
    <property type="term" value="F:RNA binding"/>
    <property type="evidence" value="ECO:0007669"/>
    <property type="project" value="UniProtKB-KW"/>
</dbReference>
<dbReference type="STRING" id="1884432.SAMN05518683_11394"/>
<dbReference type="Proteomes" id="UP000198892">
    <property type="component" value="Unassembled WGS sequence"/>
</dbReference>
<dbReference type="RefSeq" id="WP_093337835.1">
    <property type="nucleotide sequence ID" value="NZ_FOXD01000013.1"/>
</dbReference>
<reference evidence="3" key="1">
    <citation type="submission" date="2016-10" db="EMBL/GenBank/DDBJ databases">
        <authorList>
            <person name="Varghese N."/>
            <person name="Submissions S."/>
        </authorList>
    </citation>
    <scope>NUCLEOTIDE SEQUENCE [LARGE SCALE GENOMIC DNA]</scope>
    <source>
        <strain evidence="3">S7</strain>
    </source>
</reference>
<sequence length="188" mass="20830">MFQDEKIIPAARTEKEFEKILESPSTYVVLLNSRLAQLKSMTQMASRAGKKLIVHADLIQGLGHDESAAQFLCQQIRPHGLISTRKQVLTTAKKHGLLSVQRLFLIDSSALETSYKIVEEVEPDVIEVLPGRMPAIVSEVAEKTGIPLIAGGFLRSRQDVEEAFEAGAEAVTTTKRALWTEQFSGRKQ</sequence>
<gene>
    <name evidence="2" type="ORF">SAMN05518683_11394</name>
</gene>
<dbReference type="Gene3D" id="3.20.20.70">
    <property type="entry name" value="Aldolase class I"/>
    <property type="match status" value="1"/>
</dbReference>
<dbReference type="Pfam" id="PF04309">
    <property type="entry name" value="G3P_antiterm"/>
    <property type="match status" value="1"/>
</dbReference>
<keyword evidence="3" id="KW-1185">Reference proteome</keyword>
<dbReference type="GO" id="GO:0006071">
    <property type="term" value="P:glycerol metabolic process"/>
    <property type="evidence" value="ECO:0007669"/>
    <property type="project" value="UniProtKB-UniRule"/>
</dbReference>
<dbReference type="PIRSF" id="PIRSF016897">
    <property type="entry name" value="GlpP"/>
    <property type="match status" value="1"/>
</dbReference>
<dbReference type="OrthoDB" id="9799580at2"/>
<dbReference type="SUPFAM" id="SSF110391">
    <property type="entry name" value="GlpP-like"/>
    <property type="match status" value="1"/>
</dbReference>
<organism evidence="2 3">
    <name type="scientific">Salibacterium halotolerans</name>
    <dbReference type="NCBI Taxonomy" id="1884432"/>
    <lineage>
        <taxon>Bacteria</taxon>
        <taxon>Bacillati</taxon>
        <taxon>Bacillota</taxon>
        <taxon>Bacilli</taxon>
        <taxon>Bacillales</taxon>
        <taxon>Bacillaceae</taxon>
    </lineage>
</organism>
<comment type="function">
    <text evidence="1">Regulates expression of the glpD operon. In the presence of glycerol 3-phosphate (G3P) causes antitermination of transcription of glpD at the inverted repeat of the leader region to enhance its transcription. Binds and stabilizes glpD leader mRNA.</text>
</comment>
<dbReference type="GO" id="GO:0045893">
    <property type="term" value="P:positive regulation of DNA-templated transcription"/>
    <property type="evidence" value="ECO:0007669"/>
    <property type="project" value="TreeGrafter"/>
</dbReference>
<keyword evidence="1" id="KW-0804">Transcription</keyword>
<keyword evidence="1" id="KW-0694">RNA-binding</keyword>
<dbReference type="PANTHER" id="PTHR35787:SF1">
    <property type="entry name" value="GLYCEROL UPTAKE OPERON ANTITERMINATOR REGULATORY PROTEIN"/>
    <property type="match status" value="1"/>
</dbReference>
<proteinExistence type="predicted"/>
<accession>A0A1I5UIS5</accession>
<protein>
    <recommendedName>
        <fullName evidence="1">Glycerol uptake operon antiterminator regulatory protein</fullName>
    </recommendedName>
</protein>
<evidence type="ECO:0000313" key="2">
    <source>
        <dbReference type="EMBL" id="SFP95193.1"/>
    </source>
</evidence>
<keyword evidence="1" id="KW-0319">Glycerol metabolism</keyword>
<dbReference type="AlphaFoldDB" id="A0A1I5UIS5"/>
<evidence type="ECO:0000313" key="3">
    <source>
        <dbReference type="Proteomes" id="UP000198892"/>
    </source>
</evidence>
<dbReference type="InterPro" id="IPR006699">
    <property type="entry name" value="GlpP"/>
</dbReference>
<evidence type="ECO:0000256" key="1">
    <source>
        <dbReference type="PIRNR" id="PIRNR016897"/>
    </source>
</evidence>
<dbReference type="PANTHER" id="PTHR35787">
    <property type="entry name" value="GLYCEROL UPTAKE OPERON ANTITERMINATOR REGULATORY PROTEIN"/>
    <property type="match status" value="1"/>
</dbReference>